<evidence type="ECO:0000256" key="2">
    <source>
        <dbReference type="ARBA" id="ARBA00023237"/>
    </source>
</evidence>
<dbReference type="Pfam" id="PF07963">
    <property type="entry name" value="N_methyl"/>
    <property type="match status" value="1"/>
</dbReference>
<evidence type="ECO:0000256" key="1">
    <source>
        <dbReference type="ARBA" id="ARBA00004442"/>
    </source>
</evidence>
<keyword evidence="4" id="KW-1133">Transmembrane helix</keyword>
<name>A0ABW1DNL5_9DEIO</name>
<evidence type="ECO:0000313" key="5">
    <source>
        <dbReference type="EMBL" id="MFC5849171.1"/>
    </source>
</evidence>
<proteinExistence type="predicted"/>
<keyword evidence="4" id="KW-0812">Transmembrane</keyword>
<feature type="region of interest" description="Disordered" evidence="3">
    <location>
        <begin position="524"/>
        <end position="562"/>
    </location>
</feature>
<organism evidence="5 6">
    <name type="scientific">Deinococcus petrolearius</name>
    <dbReference type="NCBI Taxonomy" id="1751295"/>
    <lineage>
        <taxon>Bacteria</taxon>
        <taxon>Thermotogati</taxon>
        <taxon>Deinococcota</taxon>
        <taxon>Deinococci</taxon>
        <taxon>Deinococcales</taxon>
        <taxon>Deinococcaceae</taxon>
        <taxon>Deinococcus</taxon>
    </lineage>
</organism>
<evidence type="ECO:0000313" key="6">
    <source>
        <dbReference type="Proteomes" id="UP001595979"/>
    </source>
</evidence>
<feature type="transmembrane region" description="Helical" evidence="4">
    <location>
        <begin position="12"/>
        <end position="35"/>
    </location>
</feature>
<gene>
    <name evidence="5" type="ORF">ACFPQ6_12715</name>
</gene>
<keyword evidence="2" id="KW-0998">Cell outer membrane</keyword>
<comment type="subcellular location">
    <subcellularLocation>
        <location evidence="1">Cell outer membrane</location>
    </subcellularLocation>
</comment>
<dbReference type="EMBL" id="JBHSOH010000015">
    <property type="protein sequence ID" value="MFC5849171.1"/>
    <property type="molecule type" value="Genomic_DNA"/>
</dbReference>
<keyword evidence="4" id="KW-0472">Membrane</keyword>
<feature type="compositionally biased region" description="Pro residues" evidence="3">
    <location>
        <begin position="529"/>
        <end position="555"/>
    </location>
</feature>
<dbReference type="RefSeq" id="WP_380049982.1">
    <property type="nucleotide sequence ID" value="NZ_JBHSOH010000015.1"/>
</dbReference>
<reference evidence="6" key="1">
    <citation type="journal article" date="2019" name="Int. J. Syst. Evol. Microbiol.">
        <title>The Global Catalogue of Microorganisms (GCM) 10K type strain sequencing project: providing services to taxonomists for standard genome sequencing and annotation.</title>
        <authorList>
            <consortium name="The Broad Institute Genomics Platform"/>
            <consortium name="The Broad Institute Genome Sequencing Center for Infectious Disease"/>
            <person name="Wu L."/>
            <person name="Ma J."/>
        </authorList>
    </citation>
    <scope>NUCLEOTIDE SEQUENCE [LARGE SCALE GENOMIC DNA]</scope>
    <source>
        <strain evidence="6">CGMCC 1.15053</strain>
    </source>
</reference>
<accession>A0ABW1DNL5</accession>
<keyword evidence="6" id="KW-1185">Reference proteome</keyword>
<dbReference type="Proteomes" id="UP001595979">
    <property type="component" value="Unassembled WGS sequence"/>
</dbReference>
<dbReference type="NCBIfam" id="TIGR02532">
    <property type="entry name" value="IV_pilin_GFxxxE"/>
    <property type="match status" value="1"/>
</dbReference>
<protein>
    <submittedName>
        <fullName evidence="5">Type II secretion system protein J</fullName>
    </submittedName>
</protein>
<sequence>MRHPPDPKAQGFTLIEVLVAVALLAGLFYSIGPLLTRSTQANRQTVLAAGANSSITRLGEQIAQDIRSGESLIARASVNSLDMYKIRTEILFDLDRGYDRYQGKTLHIRNNAFANYVGQQVMIVGSQGEYMPTRVLSSTPQGTGSVVAFDCNMNMPGGITAFTFGQLKLAMTAQGLARTKTENGTATTQIVATNVDKLVFEPTYGSATGRFTATEKAPTPRQNDQKLDGVNYAITSNEEQPVMAAGYVQLGLPGIYPWPCDANPVAPPNNLGKLGLNVTLNGELTAPATLRPTVYVSGPGLSTTVTTFGARAYDKLTAGAYVGSANPITAGSTIYDPRIGRSPAQIGNGLQQTIFVDYVIRKGVVRVQVNGLPTPPPASGLVTFSGPETVQVPAQTGAQEVRLTPGTYGINADPVGAYVPTVSVSTLTVNSTTNTTVTINYVIPKGTVSVQITGLSGAWTGGSFVRLVGPETVAIPVANGTSTVTLQPGQYAVQAEDAGTYKPTVSASNIQVNSNQTSTLRIDYADSAPPAPDPSDPPTPGIPGNPNPNPEPPPTAGSTRMRFNAGFSDRHVTTLKLRKVSTGEVLSLPIQSYSGRSAGQFRYNGVTYKWGALPPKITIAQVDLTPGKYVVDDIMTKGSGYSIVSIGISAKRNTNNITITNPSRDWENAFRQYKSIGIGSTFEVGSGEYDFVTGVDPNINLGLASGGQWLNVECSGGQLIPDYGCVGG</sequence>
<evidence type="ECO:0000256" key="4">
    <source>
        <dbReference type="SAM" id="Phobius"/>
    </source>
</evidence>
<evidence type="ECO:0000256" key="3">
    <source>
        <dbReference type="SAM" id="MobiDB-lite"/>
    </source>
</evidence>
<dbReference type="InterPro" id="IPR012902">
    <property type="entry name" value="N_methyl_site"/>
</dbReference>
<comment type="caution">
    <text evidence="5">The sequence shown here is derived from an EMBL/GenBank/DDBJ whole genome shotgun (WGS) entry which is preliminary data.</text>
</comment>